<keyword evidence="2" id="KW-1185">Reference proteome</keyword>
<protein>
    <submittedName>
        <fullName evidence="1">Uncharacterized protein</fullName>
    </submittedName>
</protein>
<name>A0A314ZVH4_PRUYE</name>
<sequence length="97" mass="11045">MTSGRISRQRGIRGNMKKSAWLLPILCKCKEKIEDCGEASCQQEKEDDDNENGEMDAFQVKVDVAKSQCASWTTLTLVNFLLWSLGGYDRTLLRLRD</sequence>
<dbReference type="EMBL" id="PJQY01000016">
    <property type="protein sequence ID" value="PQQ21268.1"/>
    <property type="molecule type" value="Genomic_DNA"/>
</dbReference>
<evidence type="ECO:0000313" key="1">
    <source>
        <dbReference type="EMBL" id="PQQ21268.1"/>
    </source>
</evidence>
<evidence type="ECO:0000313" key="2">
    <source>
        <dbReference type="Proteomes" id="UP000250321"/>
    </source>
</evidence>
<comment type="caution">
    <text evidence="1">The sequence shown here is derived from an EMBL/GenBank/DDBJ whole genome shotgun (WGS) entry which is preliminary data.</text>
</comment>
<proteinExistence type="predicted"/>
<accession>A0A314ZVH4</accession>
<gene>
    <name evidence="1" type="ORF">Pyn_31439</name>
</gene>
<reference evidence="1 2" key="1">
    <citation type="submission" date="2018-02" db="EMBL/GenBank/DDBJ databases">
        <title>Draft genome of wild Prunus yedoensis var. nudiflora.</title>
        <authorList>
            <person name="Baek S."/>
            <person name="Kim J.-H."/>
            <person name="Choi K."/>
            <person name="Kim G.-B."/>
            <person name="Cho A."/>
            <person name="Jang H."/>
            <person name="Shin C.-H."/>
            <person name="Yu H.-J."/>
            <person name="Mun J.-H."/>
        </authorList>
    </citation>
    <scope>NUCLEOTIDE SEQUENCE [LARGE SCALE GENOMIC DNA]</scope>
    <source>
        <strain evidence="2">cv. Jeju island</strain>
        <tissue evidence="1">Leaf</tissue>
    </source>
</reference>
<dbReference type="AlphaFoldDB" id="A0A314ZVH4"/>
<organism evidence="1 2">
    <name type="scientific">Prunus yedoensis var. nudiflora</name>
    <dbReference type="NCBI Taxonomy" id="2094558"/>
    <lineage>
        <taxon>Eukaryota</taxon>
        <taxon>Viridiplantae</taxon>
        <taxon>Streptophyta</taxon>
        <taxon>Embryophyta</taxon>
        <taxon>Tracheophyta</taxon>
        <taxon>Spermatophyta</taxon>
        <taxon>Magnoliopsida</taxon>
        <taxon>eudicotyledons</taxon>
        <taxon>Gunneridae</taxon>
        <taxon>Pentapetalae</taxon>
        <taxon>rosids</taxon>
        <taxon>fabids</taxon>
        <taxon>Rosales</taxon>
        <taxon>Rosaceae</taxon>
        <taxon>Amygdaloideae</taxon>
        <taxon>Amygdaleae</taxon>
        <taxon>Prunus</taxon>
    </lineage>
</organism>
<dbReference type="Proteomes" id="UP000250321">
    <property type="component" value="Unassembled WGS sequence"/>
</dbReference>